<evidence type="ECO:0000256" key="2">
    <source>
        <dbReference type="ARBA" id="ARBA00022737"/>
    </source>
</evidence>
<dbReference type="EMBL" id="LSDA01000020">
    <property type="protein sequence ID" value="KXB60020.1"/>
    <property type="molecule type" value="Genomic_DNA"/>
</dbReference>
<name>A0A133ZX69_9FIRM</name>
<organism evidence="4 5">
    <name type="scientific">Lachnoanaerobaculum saburreum</name>
    <dbReference type="NCBI Taxonomy" id="467210"/>
    <lineage>
        <taxon>Bacteria</taxon>
        <taxon>Bacillati</taxon>
        <taxon>Bacillota</taxon>
        <taxon>Clostridia</taxon>
        <taxon>Lachnospirales</taxon>
        <taxon>Lachnospiraceae</taxon>
        <taxon>Lachnoanaerobaculum</taxon>
    </lineage>
</organism>
<dbReference type="InterPro" id="IPR001451">
    <property type="entry name" value="Hexapep"/>
</dbReference>
<dbReference type="Gene3D" id="2.160.10.10">
    <property type="entry name" value="Hexapeptide repeat proteins"/>
    <property type="match status" value="1"/>
</dbReference>
<keyword evidence="3" id="KW-0472">Membrane</keyword>
<gene>
    <name evidence="4" type="ORF">HMPREF1866_00803</name>
</gene>
<comment type="caution">
    <text evidence="4">The sequence shown here is derived from an EMBL/GenBank/DDBJ whole genome shotgun (WGS) entry which is preliminary data.</text>
</comment>
<dbReference type="InterPro" id="IPR011004">
    <property type="entry name" value="Trimer_LpxA-like_sf"/>
</dbReference>
<reference evidence="5" key="1">
    <citation type="submission" date="2016-01" db="EMBL/GenBank/DDBJ databases">
        <authorList>
            <person name="Mitreva M."/>
            <person name="Pepin K.H."/>
            <person name="Mihindukulasuriya K.A."/>
            <person name="Fulton R."/>
            <person name="Fronick C."/>
            <person name="O'Laughlin M."/>
            <person name="Miner T."/>
            <person name="Herter B."/>
            <person name="Rosa B.A."/>
            <person name="Cordes M."/>
            <person name="Tomlinson C."/>
            <person name="Wollam A."/>
            <person name="Palsikar V.B."/>
            <person name="Mardis E.R."/>
            <person name="Wilson R.K."/>
        </authorList>
    </citation>
    <scope>NUCLEOTIDE SEQUENCE [LARGE SCALE GENOMIC DNA]</scope>
    <source>
        <strain evidence="5">DNF00896</strain>
    </source>
</reference>
<sequence>MSIKRMDLKRLMAKIIKTICNPPALTNCKINTKSKVCSGTQINNSTMNKYSYCGHNCFILNCEIGSFVSIADNCKLGGAKHPIERVSSSPVFHSGSNILRKNFIEFDDIPSKRTTIKSDVWIGAGAIVLSGVTIGVGAVVGTGSVVTHDIPDYEIWAGNPAKKLRKRFDDDVIKDLLDIKWWEWDDKKIKEYSRLFDDPIKLISKVRGK</sequence>
<keyword evidence="3" id="KW-0812">Transmembrane</keyword>
<keyword evidence="5" id="KW-1185">Reference proteome</keyword>
<dbReference type="STRING" id="467210.HMPREF1866_00803"/>
<dbReference type="GO" id="GO:0016740">
    <property type="term" value="F:transferase activity"/>
    <property type="evidence" value="ECO:0007669"/>
    <property type="project" value="UniProtKB-KW"/>
</dbReference>
<dbReference type="InterPro" id="IPR050179">
    <property type="entry name" value="Trans_hexapeptide_repeat"/>
</dbReference>
<evidence type="ECO:0000256" key="3">
    <source>
        <dbReference type="SAM" id="Phobius"/>
    </source>
</evidence>
<accession>A0A133ZX69</accession>
<dbReference type="InterPro" id="IPR018357">
    <property type="entry name" value="Hexapep_transf_CS"/>
</dbReference>
<evidence type="ECO:0000313" key="4">
    <source>
        <dbReference type="EMBL" id="KXB60020.1"/>
    </source>
</evidence>
<keyword evidence="1 4" id="KW-0808">Transferase</keyword>
<dbReference type="SUPFAM" id="SSF51161">
    <property type="entry name" value="Trimeric LpxA-like enzymes"/>
    <property type="match status" value="1"/>
</dbReference>
<dbReference type="PROSITE" id="PS00101">
    <property type="entry name" value="HEXAPEP_TRANSFERASES"/>
    <property type="match status" value="1"/>
</dbReference>
<evidence type="ECO:0000256" key="1">
    <source>
        <dbReference type="ARBA" id="ARBA00022679"/>
    </source>
</evidence>
<feature type="transmembrane region" description="Helical" evidence="3">
    <location>
        <begin position="120"/>
        <end position="141"/>
    </location>
</feature>
<proteinExistence type="predicted"/>
<protein>
    <submittedName>
        <fullName evidence="4">Chloramphenicol O-acetyltransferase domain protein</fullName>
    </submittedName>
</protein>
<dbReference type="AlphaFoldDB" id="A0A133ZX69"/>
<keyword evidence="3" id="KW-1133">Transmembrane helix</keyword>
<dbReference type="Proteomes" id="UP000070394">
    <property type="component" value="Unassembled WGS sequence"/>
</dbReference>
<dbReference type="PANTHER" id="PTHR43300">
    <property type="entry name" value="ACETYLTRANSFERASE"/>
    <property type="match status" value="1"/>
</dbReference>
<dbReference type="PATRIC" id="fig|467210.3.peg.792"/>
<dbReference type="CDD" id="cd03349">
    <property type="entry name" value="LbH_XAT"/>
    <property type="match status" value="1"/>
</dbReference>
<dbReference type="Pfam" id="PF00132">
    <property type="entry name" value="Hexapep"/>
    <property type="match status" value="1"/>
</dbReference>
<evidence type="ECO:0000313" key="5">
    <source>
        <dbReference type="Proteomes" id="UP000070394"/>
    </source>
</evidence>
<keyword evidence="2" id="KW-0677">Repeat</keyword>
<dbReference type="PANTHER" id="PTHR43300:SF11">
    <property type="entry name" value="ACETYLTRANSFERASE RV3034C-RELATED"/>
    <property type="match status" value="1"/>
</dbReference>